<evidence type="ECO:0000313" key="10">
    <source>
        <dbReference type="EMBL" id="SHN58010.1"/>
    </source>
</evidence>
<dbReference type="Pfam" id="PF01339">
    <property type="entry name" value="CheB_methylest"/>
    <property type="match status" value="1"/>
</dbReference>
<keyword evidence="3 5" id="KW-0378">Hydrolase</keyword>
<organism evidence="10 11">
    <name type="scientific">Fervidobacterium gondwanense DSM 13020</name>
    <dbReference type="NCBI Taxonomy" id="1121883"/>
    <lineage>
        <taxon>Bacteria</taxon>
        <taxon>Thermotogati</taxon>
        <taxon>Thermotogota</taxon>
        <taxon>Thermotogae</taxon>
        <taxon>Thermotogales</taxon>
        <taxon>Fervidobacteriaceae</taxon>
        <taxon>Fervidobacterium</taxon>
    </lineage>
</organism>
<proteinExistence type="inferred from homology"/>
<dbReference type="Gene3D" id="3.40.50.2300">
    <property type="match status" value="1"/>
</dbReference>
<evidence type="ECO:0000256" key="5">
    <source>
        <dbReference type="HAMAP-Rule" id="MF_00099"/>
    </source>
</evidence>
<comment type="domain">
    <text evidence="5">Contains a C-terminal catalytic domain, and an N-terminal region which modulates catalytic activity.</text>
</comment>
<dbReference type="EMBL" id="FRDJ01000004">
    <property type="protein sequence ID" value="SHN58010.1"/>
    <property type="molecule type" value="Genomic_DNA"/>
</dbReference>
<dbReference type="GO" id="GO:0006935">
    <property type="term" value="P:chemotaxis"/>
    <property type="evidence" value="ECO:0007669"/>
    <property type="project" value="UniProtKB-UniRule"/>
</dbReference>
<feature type="domain" description="CheB-type methylesterase" evidence="9">
    <location>
        <begin position="187"/>
        <end position="372"/>
    </location>
</feature>
<dbReference type="PROSITE" id="PS50110">
    <property type="entry name" value="RESPONSE_REGULATORY"/>
    <property type="match status" value="1"/>
</dbReference>
<evidence type="ECO:0000256" key="6">
    <source>
        <dbReference type="PROSITE-ProRule" id="PRU00050"/>
    </source>
</evidence>
<keyword evidence="2 5" id="KW-0145">Chemotaxis</keyword>
<keyword evidence="5 7" id="KW-0597">Phosphoprotein</keyword>
<evidence type="ECO:0000313" key="11">
    <source>
        <dbReference type="Proteomes" id="UP000184207"/>
    </source>
</evidence>
<keyword evidence="1 5" id="KW-0963">Cytoplasm</keyword>
<evidence type="ECO:0000256" key="2">
    <source>
        <dbReference type="ARBA" id="ARBA00022500"/>
    </source>
</evidence>
<dbReference type="GO" id="GO:0000156">
    <property type="term" value="F:phosphorelay response regulator activity"/>
    <property type="evidence" value="ECO:0007669"/>
    <property type="project" value="InterPro"/>
</dbReference>
<evidence type="ECO:0000256" key="3">
    <source>
        <dbReference type="ARBA" id="ARBA00022801"/>
    </source>
</evidence>
<dbReference type="CDD" id="cd17541">
    <property type="entry name" value="REC_CheB-like"/>
    <property type="match status" value="1"/>
</dbReference>
<comment type="similarity">
    <text evidence="5">Belongs to the CheB family.</text>
</comment>
<evidence type="ECO:0000256" key="7">
    <source>
        <dbReference type="PROSITE-ProRule" id="PRU00169"/>
    </source>
</evidence>
<evidence type="ECO:0000256" key="4">
    <source>
        <dbReference type="ARBA" id="ARBA00048267"/>
    </source>
</evidence>
<dbReference type="GO" id="GO:0050568">
    <property type="term" value="F:protein-glutamine glutaminase activity"/>
    <property type="evidence" value="ECO:0007669"/>
    <property type="project" value="UniProtKB-UniRule"/>
</dbReference>
<dbReference type="STRING" id="1121883.SAMN02745226_00875"/>
<name>A0A1M7SHT3_FERGO</name>
<dbReference type="SUPFAM" id="SSF52172">
    <property type="entry name" value="CheY-like"/>
    <property type="match status" value="1"/>
</dbReference>
<feature type="active site" evidence="5 6">
    <location>
        <position position="219"/>
    </location>
</feature>
<comment type="PTM">
    <text evidence="5">Phosphorylated by CheA. Phosphorylation of the N-terminal regulatory domain activates the methylesterase activity.</text>
</comment>
<dbReference type="InterPro" id="IPR000673">
    <property type="entry name" value="Sig_transdc_resp-reg_Me-estase"/>
</dbReference>
<dbReference type="EC" id="3.1.1.61" evidence="5"/>
<protein>
    <recommendedName>
        <fullName evidence="5">Protein-glutamate methylesterase/protein-glutamine glutaminase</fullName>
        <ecNumber evidence="5">3.1.1.61</ecNumber>
        <ecNumber evidence="5">3.5.1.44</ecNumber>
    </recommendedName>
</protein>
<evidence type="ECO:0000259" key="8">
    <source>
        <dbReference type="PROSITE" id="PS50110"/>
    </source>
</evidence>
<dbReference type="CDD" id="cd16432">
    <property type="entry name" value="CheB_Rec"/>
    <property type="match status" value="1"/>
</dbReference>
<dbReference type="InterPro" id="IPR001789">
    <property type="entry name" value="Sig_transdc_resp-reg_receiver"/>
</dbReference>
<feature type="modified residue" description="4-aspartylphosphate" evidence="5 7">
    <location>
        <position position="65"/>
    </location>
</feature>
<sequence length="379" mass="42000">MYRSSYNDDKEPIKVLVVDDSPLMQRAIKSLVELDKNIKVIEVASNGREAIRLARMLKPDVITLDINMPELDGLSVLKVLIQEEIAPIIVVSIITQKEAPVTYEALEYGAFDYVPKPIDESWNALEFGRELREKIILAYVQAKKSAILHKLAEERFTLMKKEGRKKPSEKKDIYQVMESRVVDFYGVGIGISTGGPKNIYDVLPPLPSNLNAAIFVVQHMPPFFTKQYAEHLDNYCQMKVLHAEDGMVVAPGNVYVAQGGFHLTLERNEEKLVIRLASEPKHTFMPSADVTLSSIAKAFREKSIGIIMTGMGNDGVEGLAEIKKAGGLCFAESEETAIVFGMPKEAVKAGVVDKVLPSYAMPEEIIKTVGTVKAENCQA</sequence>
<comment type="catalytic activity">
    <reaction evidence="4 5">
        <text>[protein]-L-glutamate 5-O-methyl ester + H2O = L-glutamyl-[protein] + methanol + H(+)</text>
        <dbReference type="Rhea" id="RHEA:23236"/>
        <dbReference type="Rhea" id="RHEA-COMP:10208"/>
        <dbReference type="Rhea" id="RHEA-COMP:10311"/>
        <dbReference type="ChEBI" id="CHEBI:15377"/>
        <dbReference type="ChEBI" id="CHEBI:15378"/>
        <dbReference type="ChEBI" id="CHEBI:17790"/>
        <dbReference type="ChEBI" id="CHEBI:29973"/>
        <dbReference type="ChEBI" id="CHEBI:82795"/>
        <dbReference type="EC" id="3.1.1.61"/>
    </reaction>
</comment>
<feature type="domain" description="Response regulatory" evidence="8">
    <location>
        <begin position="14"/>
        <end position="131"/>
    </location>
</feature>
<dbReference type="Gene3D" id="3.40.50.180">
    <property type="entry name" value="Methylesterase CheB, C-terminal domain"/>
    <property type="match status" value="1"/>
</dbReference>
<dbReference type="GO" id="GO:0005737">
    <property type="term" value="C:cytoplasm"/>
    <property type="evidence" value="ECO:0007669"/>
    <property type="project" value="UniProtKB-SubCell"/>
</dbReference>
<dbReference type="PANTHER" id="PTHR42872">
    <property type="entry name" value="PROTEIN-GLUTAMATE METHYLESTERASE/PROTEIN-GLUTAMINE GLUTAMINASE"/>
    <property type="match status" value="1"/>
</dbReference>
<dbReference type="PROSITE" id="PS50122">
    <property type="entry name" value="CHEB"/>
    <property type="match status" value="1"/>
</dbReference>
<dbReference type="Pfam" id="PF00072">
    <property type="entry name" value="Response_reg"/>
    <property type="match status" value="1"/>
</dbReference>
<dbReference type="NCBIfam" id="NF001965">
    <property type="entry name" value="PRK00742.1"/>
    <property type="match status" value="1"/>
</dbReference>
<comment type="catalytic activity">
    <reaction evidence="5">
        <text>L-glutaminyl-[protein] + H2O = L-glutamyl-[protein] + NH4(+)</text>
        <dbReference type="Rhea" id="RHEA:16441"/>
        <dbReference type="Rhea" id="RHEA-COMP:10207"/>
        <dbReference type="Rhea" id="RHEA-COMP:10208"/>
        <dbReference type="ChEBI" id="CHEBI:15377"/>
        <dbReference type="ChEBI" id="CHEBI:28938"/>
        <dbReference type="ChEBI" id="CHEBI:29973"/>
        <dbReference type="ChEBI" id="CHEBI:30011"/>
        <dbReference type="EC" id="3.5.1.44"/>
    </reaction>
</comment>
<accession>A0A1M7SHT3</accession>
<dbReference type="SUPFAM" id="SSF52738">
    <property type="entry name" value="Methylesterase CheB, C-terminal domain"/>
    <property type="match status" value="1"/>
</dbReference>
<dbReference type="PIRSF" id="PIRSF000876">
    <property type="entry name" value="RR_chemtxs_CheB"/>
    <property type="match status" value="1"/>
</dbReference>
<evidence type="ECO:0000259" key="9">
    <source>
        <dbReference type="PROSITE" id="PS50122"/>
    </source>
</evidence>
<dbReference type="RefSeq" id="WP_072758759.1">
    <property type="nucleotide sequence ID" value="NZ_FRDJ01000004.1"/>
</dbReference>
<dbReference type="EC" id="3.5.1.44" evidence="5"/>
<dbReference type="InterPro" id="IPR008248">
    <property type="entry name" value="CheB-like"/>
</dbReference>
<gene>
    <name evidence="5" type="primary">cheB</name>
    <name evidence="10" type="ORF">SAMN02745226_00875</name>
</gene>
<comment type="function">
    <text evidence="5">Involved in chemotaxis. Part of a chemotaxis signal transduction system that modulates chemotaxis in response to various stimuli. Catalyzes the demethylation of specific methylglutamate residues introduced into the chemoreceptors (methyl-accepting chemotaxis proteins or MCP) by CheR. Also mediates the irreversible deamidation of specific glutamine residues to glutamic acid.</text>
</comment>
<feature type="active site" evidence="5 6">
    <location>
        <position position="314"/>
    </location>
</feature>
<dbReference type="PANTHER" id="PTHR42872:SF6">
    <property type="entry name" value="PROTEIN-GLUTAMATE METHYLESTERASE_PROTEIN-GLUTAMINE GLUTAMINASE"/>
    <property type="match status" value="1"/>
</dbReference>
<dbReference type="Proteomes" id="UP000184207">
    <property type="component" value="Unassembled WGS sequence"/>
</dbReference>
<dbReference type="HAMAP" id="MF_00099">
    <property type="entry name" value="CheB_chemtxs"/>
    <property type="match status" value="1"/>
</dbReference>
<dbReference type="GO" id="GO:0008984">
    <property type="term" value="F:protein-glutamate methylesterase activity"/>
    <property type="evidence" value="ECO:0007669"/>
    <property type="project" value="UniProtKB-UniRule"/>
</dbReference>
<comment type="subcellular location">
    <subcellularLocation>
        <location evidence="5">Cytoplasm</location>
    </subcellularLocation>
</comment>
<dbReference type="SMART" id="SM00448">
    <property type="entry name" value="REC"/>
    <property type="match status" value="1"/>
</dbReference>
<evidence type="ECO:0000256" key="1">
    <source>
        <dbReference type="ARBA" id="ARBA00022490"/>
    </source>
</evidence>
<dbReference type="InterPro" id="IPR035909">
    <property type="entry name" value="CheB_C"/>
</dbReference>
<dbReference type="InterPro" id="IPR011006">
    <property type="entry name" value="CheY-like_superfamily"/>
</dbReference>
<dbReference type="AlphaFoldDB" id="A0A1M7SHT3"/>
<reference evidence="11" key="1">
    <citation type="submission" date="2016-12" db="EMBL/GenBank/DDBJ databases">
        <authorList>
            <person name="Varghese N."/>
            <person name="Submissions S."/>
        </authorList>
    </citation>
    <scope>NUCLEOTIDE SEQUENCE [LARGE SCALE GENOMIC DNA]</scope>
    <source>
        <strain evidence="11">DSM 13020</strain>
    </source>
</reference>
<keyword evidence="11" id="KW-1185">Reference proteome</keyword>
<feature type="active site" evidence="5 6">
    <location>
        <position position="192"/>
    </location>
</feature>